<reference evidence="1" key="1">
    <citation type="submission" date="2020-01" db="EMBL/GenBank/DDBJ databases">
        <title>Whole-genome analyses of novel actinobacteria.</title>
        <authorList>
            <person name="Sahin N."/>
        </authorList>
    </citation>
    <scope>NUCLEOTIDE SEQUENCE</scope>
    <source>
        <strain evidence="1">YC537</strain>
    </source>
</reference>
<dbReference type="OrthoDB" id="4236362at2"/>
<evidence type="ECO:0000313" key="2">
    <source>
        <dbReference type="Proteomes" id="UP000598297"/>
    </source>
</evidence>
<dbReference type="Proteomes" id="UP000598297">
    <property type="component" value="Unassembled WGS sequence"/>
</dbReference>
<name>A0A964V0K7_9ACTN</name>
<dbReference type="InterPro" id="IPR011989">
    <property type="entry name" value="ARM-like"/>
</dbReference>
<comment type="caution">
    <text evidence="1">The sequence shown here is derived from an EMBL/GenBank/DDBJ whole genome shotgun (WGS) entry which is preliminary data.</text>
</comment>
<organism evidence="1 2">
    <name type="scientific">Streptomyces boluensis</name>
    <dbReference type="NCBI Taxonomy" id="1775135"/>
    <lineage>
        <taxon>Bacteria</taxon>
        <taxon>Bacillati</taxon>
        <taxon>Actinomycetota</taxon>
        <taxon>Actinomycetes</taxon>
        <taxon>Kitasatosporales</taxon>
        <taxon>Streptomycetaceae</taxon>
        <taxon>Streptomyces</taxon>
    </lineage>
</organism>
<accession>A0A964V0K7</accession>
<gene>
    <name evidence="1" type="ORF">GUY60_33990</name>
</gene>
<evidence type="ECO:0000313" key="1">
    <source>
        <dbReference type="EMBL" id="NBE56357.1"/>
    </source>
</evidence>
<sequence>MLSFLREFRSWYWSGDFDDPEAREALAAHAVAGTPEEFRRAFLVLLRSTDVAARGTALDLYDRAGATSRFGEESPYEPYREEVLATARELLAGPPRPGDARAFEGADHASALLALKNDAGPQDAEAVRAVLLRRPDGDLLDNALGVTRSALAGPGTPDAQLVALVGELVFDTSLDVDERGMAVGALRQAGGAEATALLVRATGVDDVHLQQEAAWGLTFGSRFYAHRPLLERLDAEWPEAERRFEAGEVRSALGLGPHSTYWHGADPEGEGLRRAHRELRAPSSKRAHRQAFRTMLYSGLVPLVGIALDHFCDADGLTRFGLDREPFERPVRALARHLLRLSPSPAASSPGSGAGASHASALDVLAQVAGPEDAPVLAAALLRPDAAPLVRQRALCAAQLSLGRWDVPDERLVAALEELAFDPEAAMDDRTHAVNALADLPSPRVTEVLLRAARSGALPVQVEGALGLTGGHLIEEHRAFVHGLADSWPGGEDEPDRAWLVHLALDE</sequence>
<protein>
    <submittedName>
        <fullName evidence="1">Uncharacterized protein</fullName>
    </submittedName>
</protein>
<dbReference type="AlphaFoldDB" id="A0A964V0K7"/>
<dbReference type="Gene3D" id="1.25.10.10">
    <property type="entry name" value="Leucine-rich Repeat Variant"/>
    <property type="match status" value="1"/>
</dbReference>
<keyword evidence="2" id="KW-1185">Reference proteome</keyword>
<proteinExistence type="predicted"/>
<dbReference type="EMBL" id="JAAAHS010000473">
    <property type="protein sequence ID" value="NBE56357.1"/>
    <property type="molecule type" value="Genomic_DNA"/>
</dbReference>